<evidence type="ECO:0000256" key="7">
    <source>
        <dbReference type="ARBA" id="ARBA00024348"/>
    </source>
</evidence>
<dbReference type="PANTHER" id="PTHR48021:SF47">
    <property type="entry name" value="GH17672P"/>
    <property type="match status" value="1"/>
</dbReference>
<dbReference type="InterPro" id="IPR020846">
    <property type="entry name" value="MFS_dom"/>
</dbReference>
<evidence type="ECO:0000256" key="2">
    <source>
        <dbReference type="ARBA" id="ARBA00022475"/>
    </source>
</evidence>
<comment type="caution">
    <text evidence="11">The sequence shown here is derived from an EMBL/GenBank/DDBJ whole genome shotgun (WGS) entry which is preliminary data.</text>
</comment>
<feature type="transmembrane region" description="Helical" evidence="9">
    <location>
        <begin position="317"/>
        <end position="339"/>
    </location>
</feature>
<dbReference type="InterPro" id="IPR003663">
    <property type="entry name" value="Sugar/inositol_transpt"/>
</dbReference>
<dbReference type="InterPro" id="IPR005829">
    <property type="entry name" value="Sugar_transporter_CS"/>
</dbReference>
<feature type="transmembrane region" description="Helical" evidence="9">
    <location>
        <begin position="414"/>
        <end position="439"/>
    </location>
</feature>
<evidence type="ECO:0000256" key="6">
    <source>
        <dbReference type="ARBA" id="ARBA00023180"/>
    </source>
</evidence>
<dbReference type="OrthoDB" id="4142200at2759"/>
<feature type="domain" description="Major facilitator superfamily (MFS) profile" evidence="10">
    <location>
        <begin position="1"/>
        <end position="443"/>
    </location>
</feature>
<evidence type="ECO:0000259" key="10">
    <source>
        <dbReference type="PROSITE" id="PS50850"/>
    </source>
</evidence>
<reference evidence="11" key="1">
    <citation type="submission" date="2021-04" db="EMBL/GenBank/DDBJ databases">
        <authorList>
            <person name="Tunstrom K."/>
        </authorList>
    </citation>
    <scope>NUCLEOTIDE SEQUENCE</scope>
</reference>
<dbReference type="Pfam" id="PF00083">
    <property type="entry name" value="Sugar_tr"/>
    <property type="match status" value="1"/>
</dbReference>
<keyword evidence="2" id="KW-1003">Cell membrane</keyword>
<dbReference type="InterPro" id="IPR050549">
    <property type="entry name" value="MFS_Trehalose_Transporter"/>
</dbReference>
<dbReference type="InterPro" id="IPR005828">
    <property type="entry name" value="MFS_sugar_transport-like"/>
</dbReference>
<sequence>MEAGQLWRQYVIAGIANIAMASIAYSMGWTSPIYIKLQDENLTDSPLPAPLTIDESAWVGSFLPIGAIMGSFIGGLAASKIGRKWSLLCAAMSQFVGWILVAAATKVGFLYGGRVFWGITLGMLFTVLPMYCAEIATDDVRGALGSLLQAFMNVGYLLVYGIGPFTSYSVVAYVGMAFVAVFAICFFFMPETPVYHLSKNERELAAECLKRIRGRSRAGVESEVNQMADHISSSMEKTATLADVFRGSNFKAFYITCALLFFQQFSGINAVIFYMSSIFRAAGSDLDWSISTIIVGVIQLVASMLTPLVVDRLGRRIPLLVSTFGTATSLGLLGMYYLVSDQKSPVVSSIGFLPILSMVLFIVTYSWGLGPLPWALLGELFPIEVKAVATPIISGFCGILTFLVTRYFEPIANALGMYVVFWLLGVCCAAGFFFTLFLVPETKGKSLQEIQDMLAGRKSRAGKA</sequence>
<dbReference type="EMBL" id="CAJQZP010001141">
    <property type="protein sequence ID" value="CAG5021083.1"/>
    <property type="molecule type" value="Genomic_DNA"/>
</dbReference>
<gene>
    <name evidence="11" type="ORF">PAPOLLO_LOCUS17485</name>
</gene>
<feature type="transmembrane region" description="Helical" evidence="9">
    <location>
        <begin position="351"/>
        <end position="376"/>
    </location>
</feature>
<dbReference type="InterPro" id="IPR044775">
    <property type="entry name" value="MFS_ERD6/Tret1-like"/>
</dbReference>
<dbReference type="GO" id="GO:0005886">
    <property type="term" value="C:plasma membrane"/>
    <property type="evidence" value="ECO:0007669"/>
    <property type="project" value="UniProtKB-SubCell"/>
</dbReference>
<evidence type="ECO:0000256" key="1">
    <source>
        <dbReference type="ARBA" id="ARBA00004651"/>
    </source>
</evidence>
<feature type="transmembrane region" description="Helical" evidence="9">
    <location>
        <begin position="111"/>
        <end position="131"/>
    </location>
</feature>
<feature type="transmembrane region" description="Helical" evidence="9">
    <location>
        <begin position="12"/>
        <end position="37"/>
    </location>
</feature>
<feature type="transmembrane region" description="Helical" evidence="9">
    <location>
        <begin position="168"/>
        <end position="189"/>
    </location>
</feature>
<evidence type="ECO:0000313" key="11">
    <source>
        <dbReference type="EMBL" id="CAG5021083.1"/>
    </source>
</evidence>
<evidence type="ECO:0000256" key="4">
    <source>
        <dbReference type="ARBA" id="ARBA00022989"/>
    </source>
</evidence>
<keyword evidence="8" id="KW-0813">Transport</keyword>
<feature type="transmembrane region" description="Helical" evidence="9">
    <location>
        <begin position="143"/>
        <end position="162"/>
    </location>
</feature>
<name>A0A8S3XFC6_PARAO</name>
<dbReference type="PROSITE" id="PS00217">
    <property type="entry name" value="SUGAR_TRANSPORT_2"/>
    <property type="match status" value="1"/>
</dbReference>
<keyword evidence="12" id="KW-1185">Reference proteome</keyword>
<feature type="transmembrane region" description="Helical" evidence="9">
    <location>
        <begin position="288"/>
        <end position="310"/>
    </location>
</feature>
<dbReference type="NCBIfam" id="TIGR00879">
    <property type="entry name" value="SP"/>
    <property type="match status" value="1"/>
</dbReference>
<organism evidence="11 12">
    <name type="scientific">Parnassius apollo</name>
    <name type="common">Apollo butterfly</name>
    <name type="synonym">Papilio apollo</name>
    <dbReference type="NCBI Taxonomy" id="110799"/>
    <lineage>
        <taxon>Eukaryota</taxon>
        <taxon>Metazoa</taxon>
        <taxon>Ecdysozoa</taxon>
        <taxon>Arthropoda</taxon>
        <taxon>Hexapoda</taxon>
        <taxon>Insecta</taxon>
        <taxon>Pterygota</taxon>
        <taxon>Neoptera</taxon>
        <taxon>Endopterygota</taxon>
        <taxon>Lepidoptera</taxon>
        <taxon>Glossata</taxon>
        <taxon>Ditrysia</taxon>
        <taxon>Papilionoidea</taxon>
        <taxon>Papilionidae</taxon>
        <taxon>Parnassiinae</taxon>
        <taxon>Parnassini</taxon>
        <taxon>Parnassius</taxon>
        <taxon>Parnassius</taxon>
    </lineage>
</organism>
<dbReference type="Proteomes" id="UP000691718">
    <property type="component" value="Unassembled WGS sequence"/>
</dbReference>
<protein>
    <submittedName>
        <fullName evidence="11">(apollo) hypothetical protein</fullName>
    </submittedName>
</protein>
<dbReference type="PANTHER" id="PTHR48021">
    <property type="match status" value="1"/>
</dbReference>
<evidence type="ECO:0000256" key="8">
    <source>
        <dbReference type="RuleBase" id="RU003346"/>
    </source>
</evidence>
<comment type="similarity">
    <text evidence="7">Belongs to the major facilitator superfamily. Sugar transporter (TC 2.A.1.1) family. Trehalose transporter subfamily.</text>
</comment>
<evidence type="ECO:0000313" key="12">
    <source>
        <dbReference type="Proteomes" id="UP000691718"/>
    </source>
</evidence>
<evidence type="ECO:0000256" key="3">
    <source>
        <dbReference type="ARBA" id="ARBA00022692"/>
    </source>
</evidence>
<evidence type="ECO:0000256" key="9">
    <source>
        <dbReference type="SAM" id="Phobius"/>
    </source>
</evidence>
<dbReference type="PROSITE" id="PS50850">
    <property type="entry name" value="MFS"/>
    <property type="match status" value="1"/>
</dbReference>
<dbReference type="CDD" id="cd17358">
    <property type="entry name" value="MFS_GLUT6_8_Class3_like"/>
    <property type="match status" value="1"/>
</dbReference>
<dbReference type="GO" id="GO:0051119">
    <property type="term" value="F:sugar transmembrane transporter activity"/>
    <property type="evidence" value="ECO:0007669"/>
    <property type="project" value="InterPro"/>
</dbReference>
<feature type="transmembrane region" description="Helical" evidence="9">
    <location>
        <begin position="252"/>
        <end position="276"/>
    </location>
</feature>
<evidence type="ECO:0000256" key="5">
    <source>
        <dbReference type="ARBA" id="ARBA00023136"/>
    </source>
</evidence>
<keyword evidence="5 9" id="KW-0472">Membrane</keyword>
<comment type="subcellular location">
    <subcellularLocation>
        <location evidence="1">Cell membrane</location>
        <topology evidence="1">Multi-pass membrane protein</topology>
    </subcellularLocation>
</comment>
<keyword evidence="4 9" id="KW-1133">Transmembrane helix</keyword>
<dbReference type="FunFam" id="1.20.1250.20:FF:000055">
    <property type="entry name" value="Facilitated trehalose transporter Tret1-2 homolog"/>
    <property type="match status" value="1"/>
</dbReference>
<keyword evidence="3 9" id="KW-0812">Transmembrane</keyword>
<feature type="transmembrane region" description="Helical" evidence="9">
    <location>
        <begin position="85"/>
        <end position="105"/>
    </location>
</feature>
<feature type="transmembrane region" description="Helical" evidence="9">
    <location>
        <begin position="57"/>
        <end position="78"/>
    </location>
</feature>
<keyword evidence="6" id="KW-0325">Glycoprotein</keyword>
<accession>A0A8S3XFC6</accession>
<proteinExistence type="inferred from homology"/>
<feature type="transmembrane region" description="Helical" evidence="9">
    <location>
        <begin position="388"/>
        <end position="408"/>
    </location>
</feature>
<dbReference type="AlphaFoldDB" id="A0A8S3XFC6"/>